<evidence type="ECO:0000256" key="1">
    <source>
        <dbReference type="SAM" id="MobiDB-lite"/>
    </source>
</evidence>
<proteinExistence type="predicted"/>
<feature type="region of interest" description="Disordered" evidence="1">
    <location>
        <begin position="89"/>
        <end position="136"/>
    </location>
</feature>
<evidence type="ECO:0000313" key="3">
    <source>
        <dbReference type="EMBL" id="KAF2152564.1"/>
    </source>
</evidence>
<accession>A0A9P4MJY2</accession>
<feature type="region of interest" description="Disordered" evidence="1">
    <location>
        <begin position="1"/>
        <end position="43"/>
    </location>
</feature>
<feature type="compositionally biased region" description="Basic and acidic residues" evidence="1">
    <location>
        <begin position="745"/>
        <end position="755"/>
    </location>
</feature>
<evidence type="ECO:0000256" key="2">
    <source>
        <dbReference type="SAM" id="Phobius"/>
    </source>
</evidence>
<keyword evidence="2" id="KW-0812">Transmembrane</keyword>
<dbReference type="PANTHER" id="PTHR33604:SF3">
    <property type="entry name" value="OSJNBA0004B13.7 PROTEIN"/>
    <property type="match status" value="1"/>
</dbReference>
<feature type="transmembrane region" description="Helical" evidence="2">
    <location>
        <begin position="53"/>
        <end position="69"/>
    </location>
</feature>
<comment type="caution">
    <text evidence="3">The sequence shown here is derived from an EMBL/GenBank/DDBJ whole genome shotgun (WGS) entry which is preliminary data.</text>
</comment>
<keyword evidence="4" id="KW-1185">Reference proteome</keyword>
<name>A0A9P4MJY2_9PEZI</name>
<protein>
    <submittedName>
        <fullName evidence="3">Uncharacterized protein</fullName>
    </submittedName>
</protein>
<sequence>MSSLLPWNSNRDEELGKRDDNYRPSTRYHSPAPWTPTHAAHPKTQLRWRRKRLVYIFLVLAGLYLFFFRDSSRTSRGIGLSGRRHVIGGSDFGRSQDESHYGSVSPKAPKGPPPRAGSKSKAKTNTGAGLGGLPGDEEDHYYSGPIKFYNLKSSLDAIGRTSGHRDTNRNVLFAASSLKSVANLLPLVCEMAKLGRNHVHLILLGRAALPIDDVLEINGVDKKTCKAWFHDGRPDYSEYSTDIRAEASVVGAMYHVNSWMHPQVMIVDDEGVEDGFFIRGVRGKMRDLNRPVIEIPYGRYNDFRWLTRLSSASLSSWHTPRLEILVHSPPNAGGGLARLLKSLASADFGGFHTPKLTIELPSQTDGPLASFLSNFAWPPNARNGESDMFKIQKRIPSARMSSEESSIRFVESYYPTHTQDDHVLVLSPNAELSPSFYHYLMYTLLQSRYSAYGAEQREHLAGLTLAAPSSLLDGVTAFKPPAMDAVKERHLDDYKPSDKDDSTSPSFLWQAPSSDAVLIFGNRWAEFHDYLTRRLRSLHEHPDAKRPRKLVSTQHPAWLEFLVELVRARAWTFLYPPDSHAGTLTTIHKELHQTPEEYRSRKDPKSDSVKDDDRHSVKHGQDEPFLVAQDSSPLLVQPERLVSVASQPLHELLPFNGELPDLEDLPLLSLEGETLEHLEDAISQAEKYVTAFRSNLGGCSKSQAQEPTKRLAGRTGDLFCFSGKESKDYVLQDLDLDLLSPDARYDETDIEESVRKNKRKGPRPVEELQGRNKADAREEQDKKLEKIGVDEKD</sequence>
<feature type="compositionally biased region" description="Basic and acidic residues" evidence="1">
    <location>
        <begin position="591"/>
        <end position="622"/>
    </location>
</feature>
<feature type="compositionally biased region" description="Basic and acidic residues" evidence="1">
    <location>
        <begin position="763"/>
        <end position="793"/>
    </location>
</feature>
<evidence type="ECO:0000313" key="4">
    <source>
        <dbReference type="Proteomes" id="UP000799439"/>
    </source>
</evidence>
<feature type="region of interest" description="Disordered" evidence="1">
    <location>
        <begin position="745"/>
        <end position="793"/>
    </location>
</feature>
<feature type="compositionally biased region" description="Low complexity" evidence="1">
    <location>
        <begin position="29"/>
        <end position="39"/>
    </location>
</feature>
<keyword evidence="2" id="KW-1133">Transmembrane helix</keyword>
<feature type="non-terminal residue" evidence="3">
    <location>
        <position position="793"/>
    </location>
</feature>
<dbReference type="Proteomes" id="UP000799439">
    <property type="component" value="Unassembled WGS sequence"/>
</dbReference>
<dbReference type="EMBL" id="ML996086">
    <property type="protein sequence ID" value="KAF2152564.1"/>
    <property type="molecule type" value="Genomic_DNA"/>
</dbReference>
<keyword evidence="2" id="KW-0472">Membrane</keyword>
<reference evidence="3" key="1">
    <citation type="journal article" date="2020" name="Stud. Mycol.">
        <title>101 Dothideomycetes genomes: a test case for predicting lifestyles and emergence of pathogens.</title>
        <authorList>
            <person name="Haridas S."/>
            <person name="Albert R."/>
            <person name="Binder M."/>
            <person name="Bloem J."/>
            <person name="Labutti K."/>
            <person name="Salamov A."/>
            <person name="Andreopoulos B."/>
            <person name="Baker S."/>
            <person name="Barry K."/>
            <person name="Bills G."/>
            <person name="Bluhm B."/>
            <person name="Cannon C."/>
            <person name="Castanera R."/>
            <person name="Culley D."/>
            <person name="Daum C."/>
            <person name="Ezra D."/>
            <person name="Gonzalez J."/>
            <person name="Henrissat B."/>
            <person name="Kuo A."/>
            <person name="Liang C."/>
            <person name="Lipzen A."/>
            <person name="Lutzoni F."/>
            <person name="Magnuson J."/>
            <person name="Mondo S."/>
            <person name="Nolan M."/>
            <person name="Ohm R."/>
            <person name="Pangilinan J."/>
            <person name="Park H.-J."/>
            <person name="Ramirez L."/>
            <person name="Alfaro M."/>
            <person name="Sun H."/>
            <person name="Tritt A."/>
            <person name="Yoshinaga Y."/>
            <person name="Zwiers L.-H."/>
            <person name="Turgeon B."/>
            <person name="Goodwin S."/>
            <person name="Spatafora J."/>
            <person name="Crous P."/>
            <person name="Grigoriev I."/>
        </authorList>
    </citation>
    <scope>NUCLEOTIDE SEQUENCE</scope>
    <source>
        <strain evidence="3">CBS 260.36</strain>
    </source>
</reference>
<organism evidence="3 4">
    <name type="scientific">Myriangium duriaei CBS 260.36</name>
    <dbReference type="NCBI Taxonomy" id="1168546"/>
    <lineage>
        <taxon>Eukaryota</taxon>
        <taxon>Fungi</taxon>
        <taxon>Dikarya</taxon>
        <taxon>Ascomycota</taxon>
        <taxon>Pezizomycotina</taxon>
        <taxon>Dothideomycetes</taxon>
        <taxon>Dothideomycetidae</taxon>
        <taxon>Myriangiales</taxon>
        <taxon>Myriangiaceae</taxon>
        <taxon>Myriangium</taxon>
    </lineage>
</organism>
<dbReference type="AlphaFoldDB" id="A0A9P4MJY2"/>
<dbReference type="PANTHER" id="PTHR33604">
    <property type="entry name" value="OSJNBA0004B13.7 PROTEIN"/>
    <property type="match status" value="1"/>
</dbReference>
<feature type="region of interest" description="Disordered" evidence="1">
    <location>
        <begin position="591"/>
        <end position="624"/>
    </location>
</feature>
<gene>
    <name evidence="3" type="ORF">K461DRAFT_278805</name>
</gene>
<dbReference type="OrthoDB" id="5397682at2759"/>
<feature type="compositionally biased region" description="Basic and acidic residues" evidence="1">
    <location>
        <begin position="10"/>
        <end position="22"/>
    </location>
</feature>